<dbReference type="InterPro" id="IPR048640">
    <property type="entry name" value="MgtC-like_C"/>
</dbReference>
<dbReference type="GO" id="GO:0005886">
    <property type="term" value="C:plasma membrane"/>
    <property type="evidence" value="ECO:0007669"/>
    <property type="project" value="UniProtKB-SubCell"/>
</dbReference>
<gene>
    <name evidence="10" type="ORF">D9V34_03515</name>
</gene>
<dbReference type="AlphaFoldDB" id="A0A3L7ATT7"/>
<dbReference type="EMBL" id="RCUY01000002">
    <property type="protein sequence ID" value="RLP83887.1"/>
    <property type="molecule type" value="Genomic_DNA"/>
</dbReference>
<evidence type="ECO:0000256" key="3">
    <source>
        <dbReference type="ARBA" id="ARBA00022475"/>
    </source>
</evidence>
<name>A0A3L7ATT7_9MICO</name>
<sequence>MTITTLTPEFFGIVSGSPVDLALRVGIGAFLGAAIGFERQWRARTAGVRTNALVSLGAALFVVMGAFSFNGPDADPTRVAAQIVSGIGFLGAGVIMKQGATISGLNTAATLWASAAVGALAGGGLYLVALGGAAAIMLANTLLRPLGRALDRRRGEEGREHPAAEYRFEVYCPVDAEGAVRSLVFDAVHRPEFTVLSIDALDLPDDAGVRITAMIRSDERNDREIEEAIAEVIRTPAVTAVRWSAEEMAETD</sequence>
<feature type="transmembrane region" description="Helical" evidence="7">
    <location>
        <begin position="21"/>
        <end position="38"/>
    </location>
</feature>
<dbReference type="OrthoDB" id="9811198at2"/>
<comment type="subcellular location">
    <subcellularLocation>
        <location evidence="1">Cell membrane</location>
        <topology evidence="1">Multi-pass membrane protein</topology>
    </subcellularLocation>
</comment>
<dbReference type="PANTHER" id="PTHR33778:SF3">
    <property type="entry name" value="PROTEIN MGTC"/>
    <property type="match status" value="1"/>
</dbReference>
<organism evidence="10 11">
    <name type="scientific">Mycetocola lacteus</name>
    <dbReference type="NCBI Taxonomy" id="76637"/>
    <lineage>
        <taxon>Bacteria</taxon>
        <taxon>Bacillati</taxon>
        <taxon>Actinomycetota</taxon>
        <taxon>Actinomycetes</taxon>
        <taxon>Micrococcales</taxon>
        <taxon>Microbacteriaceae</taxon>
        <taxon>Mycetocola</taxon>
    </lineage>
</organism>
<protein>
    <submittedName>
        <fullName evidence="10">MgtC/SapB family protein</fullName>
    </submittedName>
</protein>
<evidence type="ECO:0000259" key="8">
    <source>
        <dbReference type="Pfam" id="PF02308"/>
    </source>
</evidence>
<dbReference type="InterPro" id="IPR003416">
    <property type="entry name" value="MgtC/SapB/SrpB/YhiD_fam"/>
</dbReference>
<dbReference type="Pfam" id="PF21770">
    <property type="entry name" value="MgtC_SapB_C"/>
    <property type="match status" value="1"/>
</dbReference>
<reference evidence="10 11" key="1">
    <citation type="submission" date="2018-10" db="EMBL/GenBank/DDBJ databases">
        <authorList>
            <person name="Li J."/>
        </authorList>
    </citation>
    <scope>NUCLEOTIDE SEQUENCE [LARGE SCALE GENOMIC DNA]</scope>
    <source>
        <strain evidence="10 11">JCM 11654</strain>
    </source>
</reference>
<comment type="caution">
    <text evidence="10">The sequence shown here is derived from an EMBL/GenBank/DDBJ whole genome shotgun (WGS) entry which is preliminary data.</text>
</comment>
<feature type="domain" description="MgtC-like C-terminal" evidence="9">
    <location>
        <begin position="166"/>
        <end position="243"/>
    </location>
</feature>
<dbReference type="PRINTS" id="PR01837">
    <property type="entry name" value="MGTCSAPBPROT"/>
</dbReference>
<dbReference type="PANTHER" id="PTHR33778">
    <property type="entry name" value="PROTEIN MGTC"/>
    <property type="match status" value="1"/>
</dbReference>
<proteinExistence type="inferred from homology"/>
<evidence type="ECO:0000256" key="1">
    <source>
        <dbReference type="ARBA" id="ARBA00004651"/>
    </source>
</evidence>
<dbReference type="InterPro" id="IPR049177">
    <property type="entry name" value="MgtC_SapB_SrpB_YhiD_N"/>
</dbReference>
<evidence type="ECO:0000256" key="4">
    <source>
        <dbReference type="ARBA" id="ARBA00022692"/>
    </source>
</evidence>
<keyword evidence="11" id="KW-1185">Reference proteome</keyword>
<evidence type="ECO:0000259" key="9">
    <source>
        <dbReference type="Pfam" id="PF21770"/>
    </source>
</evidence>
<keyword evidence="4 7" id="KW-0812">Transmembrane</keyword>
<evidence type="ECO:0000256" key="6">
    <source>
        <dbReference type="ARBA" id="ARBA00023136"/>
    </source>
</evidence>
<feature type="transmembrane region" description="Helical" evidence="7">
    <location>
        <begin position="50"/>
        <end position="67"/>
    </location>
</feature>
<keyword evidence="5 7" id="KW-1133">Transmembrane helix</keyword>
<comment type="similarity">
    <text evidence="2">Belongs to the MgtC/SapB family.</text>
</comment>
<evidence type="ECO:0000256" key="5">
    <source>
        <dbReference type="ARBA" id="ARBA00022989"/>
    </source>
</evidence>
<feature type="domain" description="MgtC/SapB/SrpB/YhiD N-terminal" evidence="8">
    <location>
        <begin position="27"/>
        <end position="148"/>
    </location>
</feature>
<dbReference type="Pfam" id="PF02308">
    <property type="entry name" value="MgtC"/>
    <property type="match status" value="1"/>
</dbReference>
<dbReference type="RefSeq" id="WP_121687514.1">
    <property type="nucleotide sequence ID" value="NZ_RCUY01000002.1"/>
</dbReference>
<keyword evidence="6 7" id="KW-0472">Membrane</keyword>
<evidence type="ECO:0000256" key="7">
    <source>
        <dbReference type="SAM" id="Phobius"/>
    </source>
</evidence>
<keyword evidence="3" id="KW-1003">Cell membrane</keyword>
<evidence type="ECO:0000256" key="2">
    <source>
        <dbReference type="ARBA" id="ARBA00009298"/>
    </source>
</evidence>
<evidence type="ECO:0000313" key="11">
    <source>
        <dbReference type="Proteomes" id="UP000269438"/>
    </source>
</evidence>
<evidence type="ECO:0000313" key="10">
    <source>
        <dbReference type="EMBL" id="RLP83887.1"/>
    </source>
</evidence>
<dbReference type="Gene3D" id="3.30.70.260">
    <property type="match status" value="1"/>
</dbReference>
<feature type="transmembrane region" description="Helical" evidence="7">
    <location>
        <begin position="126"/>
        <end position="143"/>
    </location>
</feature>
<dbReference type="Proteomes" id="UP000269438">
    <property type="component" value="Unassembled WGS sequence"/>
</dbReference>
<feature type="transmembrane region" description="Helical" evidence="7">
    <location>
        <begin position="79"/>
        <end position="96"/>
    </location>
</feature>
<accession>A0A3L7ATT7</accession>